<keyword evidence="5" id="KW-0805">Transcription regulation</keyword>
<dbReference type="GO" id="GO:0003700">
    <property type="term" value="F:DNA-binding transcription factor activity"/>
    <property type="evidence" value="ECO:0007669"/>
    <property type="project" value="InterPro"/>
</dbReference>
<reference evidence="9 10" key="1">
    <citation type="submission" date="2016-10" db="EMBL/GenBank/DDBJ databases">
        <title>Comparative genomics between deep and shallow subseafloor isolates.</title>
        <authorList>
            <person name="Ishii S."/>
            <person name="Miller J.R."/>
            <person name="Sutton G."/>
            <person name="Suzuki S."/>
            <person name="Methe B."/>
            <person name="Inagaki F."/>
            <person name="Imachi H."/>
        </authorList>
    </citation>
    <scope>NUCLEOTIDE SEQUENCE [LARGE SCALE GENOMIC DNA]</scope>
    <source>
        <strain evidence="9 10">MO-MB1</strain>
    </source>
</reference>
<dbReference type="Gene3D" id="1.10.60.10">
    <property type="entry name" value="Iron dependent repressor, metal binding and dimerisation domain"/>
    <property type="match status" value="1"/>
</dbReference>
<dbReference type="InterPro" id="IPR001367">
    <property type="entry name" value="Fe_dep_repressor"/>
</dbReference>
<dbReference type="EMBL" id="CP017766">
    <property type="protein sequence ID" value="AUB56411.1"/>
    <property type="molecule type" value="Genomic_DNA"/>
</dbReference>
<dbReference type="SMART" id="SM00347">
    <property type="entry name" value="HTH_MARR"/>
    <property type="match status" value="1"/>
</dbReference>
<dbReference type="AlphaFoldDB" id="A0A2H4VEA6"/>
<dbReference type="SMART" id="SM00529">
    <property type="entry name" value="HTH_DTXR"/>
    <property type="match status" value="1"/>
</dbReference>
<proteinExistence type="inferred from homology"/>
<comment type="subunit">
    <text evidence="3">Homodimer.</text>
</comment>
<dbReference type="InterPro" id="IPR007167">
    <property type="entry name" value="Fe-transptr_FeoA-like"/>
</dbReference>
<keyword evidence="4" id="KW-0408">Iron</keyword>
<protein>
    <submittedName>
        <fullName evidence="9">DtxR family iron (Metal) dependent repressor</fullName>
    </submittedName>
</protein>
<dbReference type="Pfam" id="PF04023">
    <property type="entry name" value="FeoA"/>
    <property type="match status" value="1"/>
</dbReference>
<evidence type="ECO:0000256" key="5">
    <source>
        <dbReference type="ARBA" id="ARBA00023015"/>
    </source>
</evidence>
<dbReference type="SUPFAM" id="SSF46785">
    <property type="entry name" value="Winged helix' DNA-binding domain"/>
    <property type="match status" value="1"/>
</dbReference>
<dbReference type="GO" id="GO:0003677">
    <property type="term" value="F:DNA binding"/>
    <property type="evidence" value="ECO:0007669"/>
    <property type="project" value="UniProtKB-KW"/>
</dbReference>
<dbReference type="SUPFAM" id="SSF50037">
    <property type="entry name" value="C-terminal domain of transcriptional repressors"/>
    <property type="match status" value="1"/>
</dbReference>
<evidence type="ECO:0000313" key="10">
    <source>
        <dbReference type="Proteomes" id="UP000232806"/>
    </source>
</evidence>
<dbReference type="InterPro" id="IPR036390">
    <property type="entry name" value="WH_DNA-bd_sf"/>
</dbReference>
<dbReference type="PANTHER" id="PTHR33238:SF7">
    <property type="entry name" value="IRON-DEPENDENT TRANSCRIPTIONAL REGULATOR"/>
    <property type="match status" value="1"/>
</dbReference>
<dbReference type="InterPro" id="IPR022689">
    <property type="entry name" value="Iron_dep_repressor"/>
</dbReference>
<dbReference type="GO" id="GO:0046983">
    <property type="term" value="F:protein dimerization activity"/>
    <property type="evidence" value="ECO:0007669"/>
    <property type="project" value="InterPro"/>
</dbReference>
<evidence type="ECO:0000256" key="4">
    <source>
        <dbReference type="ARBA" id="ARBA00023004"/>
    </source>
</evidence>
<dbReference type="Pfam" id="PF01325">
    <property type="entry name" value="Fe_dep_repress"/>
    <property type="match status" value="1"/>
</dbReference>
<dbReference type="InterPro" id="IPR000835">
    <property type="entry name" value="HTH_MarR-typ"/>
</dbReference>
<dbReference type="InterPro" id="IPR036388">
    <property type="entry name" value="WH-like_DNA-bd_sf"/>
</dbReference>
<name>A0A2H4VEA6_9EURY</name>
<dbReference type="SUPFAM" id="SSF47979">
    <property type="entry name" value="Iron-dependent repressor protein, dimerization domain"/>
    <property type="match status" value="1"/>
</dbReference>
<dbReference type="InterPro" id="IPR038157">
    <property type="entry name" value="FeoA_core_dom"/>
</dbReference>
<evidence type="ECO:0000256" key="1">
    <source>
        <dbReference type="ARBA" id="ARBA00004496"/>
    </source>
</evidence>
<dbReference type="GO" id="GO:0046914">
    <property type="term" value="F:transition metal ion binding"/>
    <property type="evidence" value="ECO:0007669"/>
    <property type="project" value="InterPro"/>
</dbReference>
<dbReference type="Pfam" id="PF02742">
    <property type="entry name" value="Fe_dep_repr_C"/>
    <property type="match status" value="1"/>
</dbReference>
<dbReference type="PANTHER" id="PTHR33238">
    <property type="entry name" value="IRON (METAL) DEPENDENT REPRESSOR, DTXR FAMILY"/>
    <property type="match status" value="1"/>
</dbReference>
<gene>
    <name evidence="9" type="ORF">BK007_10565</name>
</gene>
<evidence type="ECO:0000259" key="8">
    <source>
        <dbReference type="PROSITE" id="PS50944"/>
    </source>
</evidence>
<feature type="domain" description="HTH dtxR-type" evidence="8">
    <location>
        <begin position="7"/>
        <end position="68"/>
    </location>
</feature>
<dbReference type="Proteomes" id="UP000232806">
    <property type="component" value="Chromosome"/>
</dbReference>
<dbReference type="PROSITE" id="PS50944">
    <property type="entry name" value="HTH_DTXR"/>
    <property type="match status" value="1"/>
</dbReference>
<evidence type="ECO:0000256" key="2">
    <source>
        <dbReference type="ARBA" id="ARBA00007871"/>
    </source>
</evidence>
<evidence type="ECO:0000256" key="3">
    <source>
        <dbReference type="ARBA" id="ARBA00011738"/>
    </source>
</evidence>
<dbReference type="SMART" id="SM00899">
    <property type="entry name" value="FeoA"/>
    <property type="match status" value="1"/>
</dbReference>
<accession>A0A2H4VEA6</accession>
<comment type="subcellular location">
    <subcellularLocation>
        <location evidence="1">Cytoplasm</location>
    </subcellularLocation>
</comment>
<dbReference type="InterPro" id="IPR022687">
    <property type="entry name" value="HTH_DTXR"/>
</dbReference>
<dbReference type="Gene3D" id="1.10.10.10">
    <property type="entry name" value="Winged helix-like DNA-binding domain superfamily/Winged helix DNA-binding domain"/>
    <property type="match status" value="1"/>
</dbReference>
<dbReference type="GeneID" id="35122052"/>
<sequence length="255" mass="29073">MSSEKSLSENAEEYLEVLYKLSLKKRPVKTTKISNMLNISPASVTQMIKKLEKDGYVHYSPYKGVTLTEEGYKIASNITRKHRLLERFLHDVLKIKKEKVHDQACEMEHVLSDDAERALCQLLENPDECPDDEELIPVCDFQFKTCEECRMRRQEEVNEVGKRDKNLVSITDMKKKEKGKVSFIRGDYKVIRRLMDMGITMGAEIGILEVAPFKGPVELLVRGSNLALGRDIAKNVFVEIIKENTPESKGALAHG</sequence>
<evidence type="ECO:0000313" key="9">
    <source>
        <dbReference type="EMBL" id="AUB56411.1"/>
    </source>
</evidence>
<dbReference type="InterPro" id="IPR008988">
    <property type="entry name" value="Transcriptional_repressor_C"/>
</dbReference>
<dbReference type="InterPro" id="IPR036421">
    <property type="entry name" value="Fe_dep_repressor_sf"/>
</dbReference>
<keyword evidence="6" id="KW-0238">DNA-binding</keyword>
<organism evidence="9 10">
    <name type="scientific">Methanobacterium subterraneum</name>
    <dbReference type="NCBI Taxonomy" id="59277"/>
    <lineage>
        <taxon>Archaea</taxon>
        <taxon>Methanobacteriati</taxon>
        <taxon>Methanobacteriota</taxon>
        <taxon>Methanomada group</taxon>
        <taxon>Methanobacteria</taxon>
        <taxon>Methanobacteriales</taxon>
        <taxon>Methanobacteriaceae</taxon>
        <taxon>Methanobacterium</taxon>
    </lineage>
</organism>
<evidence type="ECO:0000256" key="7">
    <source>
        <dbReference type="ARBA" id="ARBA00023163"/>
    </source>
</evidence>
<dbReference type="InterPro" id="IPR050536">
    <property type="entry name" value="DtxR_MntR_Metal-Reg"/>
</dbReference>
<evidence type="ECO:0000256" key="6">
    <source>
        <dbReference type="ARBA" id="ARBA00023125"/>
    </source>
</evidence>
<dbReference type="GO" id="GO:0005737">
    <property type="term" value="C:cytoplasm"/>
    <property type="evidence" value="ECO:0007669"/>
    <property type="project" value="UniProtKB-SubCell"/>
</dbReference>
<dbReference type="Gene3D" id="2.30.30.90">
    <property type="match status" value="1"/>
</dbReference>
<comment type="similarity">
    <text evidence="2">Belongs to the DtxR/MntR family.</text>
</comment>
<dbReference type="RefSeq" id="WP_100906390.1">
    <property type="nucleotide sequence ID" value="NZ_CP017766.1"/>
</dbReference>
<keyword evidence="7" id="KW-0804">Transcription</keyword>
<dbReference type="OrthoDB" id="24735at2157"/>